<evidence type="ECO:0000256" key="1">
    <source>
        <dbReference type="SAM" id="Phobius"/>
    </source>
</evidence>
<dbReference type="EMBL" id="BSOJ01000010">
    <property type="protein sequence ID" value="GLR25997.1"/>
    <property type="molecule type" value="Genomic_DNA"/>
</dbReference>
<evidence type="ECO:0000313" key="3">
    <source>
        <dbReference type="Proteomes" id="UP001156664"/>
    </source>
</evidence>
<sequence>MGTHVHTCRPSTGWDWLIEGLRLFRRKPGEMFLLGNTYLFVLLFVGMLVPWLGGPLMTLITPGLGAGIMIASKMGANGMRVTPVQMFAGFTENRKKNLNPLLCLGAVFTVCFALIKLLAYLALGPQPMADLAQIENGGANTAQMAELATYMVTYSAFVSVASIPVILLFWYAPALVVWHGMSAWKALFASWVATWRNKATFVIFGMGWVLLTLGLGVGMAILFNLLGAPLMLLMVMNILTSAIVMGITFGALYPSYRSVFEHDPHHLDITI</sequence>
<feature type="transmembrane region" description="Helical" evidence="1">
    <location>
        <begin position="97"/>
        <end position="123"/>
    </location>
</feature>
<dbReference type="NCBIfam" id="NF041043">
    <property type="entry name" value="BPSS1780_fam"/>
    <property type="match status" value="1"/>
</dbReference>
<keyword evidence="1" id="KW-1133">Transmembrane helix</keyword>
<accession>A0ABQ5YU74</accession>
<keyword evidence="3" id="KW-1185">Reference proteome</keyword>
<evidence type="ECO:0008006" key="4">
    <source>
        <dbReference type="Google" id="ProtNLM"/>
    </source>
</evidence>
<feature type="transmembrane region" description="Helical" evidence="1">
    <location>
        <begin position="154"/>
        <end position="178"/>
    </location>
</feature>
<keyword evidence="1" id="KW-0472">Membrane</keyword>
<name>A0ABQ5YU74_9BURK</name>
<dbReference type="RefSeq" id="WP_284280461.1">
    <property type="nucleotide sequence ID" value="NZ_BSOJ01000010.1"/>
</dbReference>
<evidence type="ECO:0000313" key="2">
    <source>
        <dbReference type="EMBL" id="GLR25997.1"/>
    </source>
</evidence>
<feature type="transmembrane region" description="Helical" evidence="1">
    <location>
        <begin position="229"/>
        <end position="253"/>
    </location>
</feature>
<organism evidence="2 3">
    <name type="scientific">Limnobacter litoralis</name>
    <dbReference type="NCBI Taxonomy" id="481366"/>
    <lineage>
        <taxon>Bacteria</taxon>
        <taxon>Pseudomonadati</taxon>
        <taxon>Pseudomonadota</taxon>
        <taxon>Betaproteobacteria</taxon>
        <taxon>Burkholderiales</taxon>
        <taxon>Burkholderiaceae</taxon>
        <taxon>Limnobacter</taxon>
    </lineage>
</organism>
<gene>
    <name evidence="2" type="ORF">GCM10007875_10850</name>
</gene>
<dbReference type="Proteomes" id="UP001156664">
    <property type="component" value="Unassembled WGS sequence"/>
</dbReference>
<comment type="caution">
    <text evidence="2">The sequence shown here is derived from an EMBL/GenBank/DDBJ whole genome shotgun (WGS) entry which is preliminary data.</text>
</comment>
<feature type="transmembrane region" description="Helical" evidence="1">
    <location>
        <begin position="31"/>
        <end position="53"/>
    </location>
</feature>
<proteinExistence type="predicted"/>
<dbReference type="InterPro" id="IPR047798">
    <property type="entry name" value="BPSS1780-like"/>
</dbReference>
<feature type="transmembrane region" description="Helical" evidence="1">
    <location>
        <begin position="199"/>
        <end position="223"/>
    </location>
</feature>
<reference evidence="3" key="1">
    <citation type="journal article" date="2019" name="Int. J. Syst. Evol. Microbiol.">
        <title>The Global Catalogue of Microorganisms (GCM) 10K type strain sequencing project: providing services to taxonomists for standard genome sequencing and annotation.</title>
        <authorList>
            <consortium name="The Broad Institute Genomics Platform"/>
            <consortium name="The Broad Institute Genome Sequencing Center for Infectious Disease"/>
            <person name="Wu L."/>
            <person name="Ma J."/>
        </authorList>
    </citation>
    <scope>NUCLEOTIDE SEQUENCE [LARGE SCALE GENOMIC DNA]</scope>
    <source>
        <strain evidence="3">NBRC 105857</strain>
    </source>
</reference>
<keyword evidence="1" id="KW-0812">Transmembrane</keyword>
<protein>
    <recommendedName>
        <fullName evidence="4">Transmembrane protein</fullName>
    </recommendedName>
</protein>
<feature type="transmembrane region" description="Helical" evidence="1">
    <location>
        <begin position="59"/>
        <end position="76"/>
    </location>
</feature>